<feature type="domain" description="AB hydrolase-1" evidence="1">
    <location>
        <begin position="201"/>
        <end position="293"/>
    </location>
</feature>
<feature type="domain" description="AB hydrolase-1" evidence="1">
    <location>
        <begin position="28"/>
        <end position="140"/>
    </location>
</feature>
<dbReference type="InterPro" id="IPR000073">
    <property type="entry name" value="AB_hydrolase_1"/>
</dbReference>
<sequence>MEQKFRKTDVSVNGINLHCIINGSGPEPILCISGAATPSDWAFHSQLEYFGRSGSEYTVIAFDPRGYGHSKLAPRTFSITPEHHTKIDARDAHQVMESLGYDKYFVLGWCDGGITAIYLAALFPDAVKGVVLWGSRVHYTEYEVELAESIRDVRKFQYARVFVLVYGSDAALQAIWNKFTDSVQATYEHLKDKNGPSDWAFHSQLEYFGRSGSEYTVIAFDPRGYGHSKLAPRTFSITPEHHTKIDARDAHQVMESLGYDKYFVLGWCDGGISAIYLAALFPDAVKGLVVWGSRVRYTEYEVEIAEGCRDVMTWIPEFRIIHEDVYGGRNAHQAIWNKFTDSICAMYEHLKDKNGELCTEEMKQVSCPTLVLHGARDKMATLSQAQLVKETIPNSKLIVFDQGAHFIHMKLSEHFNLTVESFFNDFIC</sequence>
<evidence type="ECO:0000313" key="2">
    <source>
        <dbReference type="EnsemblMetazoa" id="Aqu2.1.38777_001"/>
    </source>
</evidence>
<accession>A0A1X7VH34</accession>
<evidence type="ECO:0000259" key="1">
    <source>
        <dbReference type="Pfam" id="PF00561"/>
    </source>
</evidence>
<dbReference type="PRINTS" id="PR00111">
    <property type="entry name" value="ABHYDROLASE"/>
</dbReference>
<dbReference type="InterPro" id="IPR029058">
    <property type="entry name" value="AB_hydrolase_fold"/>
</dbReference>
<reference evidence="2" key="1">
    <citation type="submission" date="2017-05" db="UniProtKB">
        <authorList>
            <consortium name="EnsemblMetazoa"/>
        </authorList>
    </citation>
    <scope>IDENTIFICATION</scope>
</reference>
<name>A0A1X7VH34_AMPQE</name>
<dbReference type="InParanoid" id="A0A1X7VH34"/>
<dbReference type="PANTHER" id="PTHR46331">
    <property type="entry name" value="VALACYCLOVIR HYDROLASE"/>
    <property type="match status" value="1"/>
</dbReference>
<dbReference type="STRING" id="400682.A0A1X7VH34"/>
<dbReference type="Gene3D" id="3.40.50.1820">
    <property type="entry name" value="alpha/beta hydrolase"/>
    <property type="match status" value="2"/>
</dbReference>
<dbReference type="eggNOG" id="KOG2984">
    <property type="taxonomic scope" value="Eukaryota"/>
</dbReference>
<dbReference type="PANTHER" id="PTHR46331:SF2">
    <property type="entry name" value="VALACYCLOVIR HYDROLASE"/>
    <property type="match status" value="1"/>
</dbReference>
<dbReference type="GO" id="GO:0017171">
    <property type="term" value="F:serine hydrolase activity"/>
    <property type="evidence" value="ECO:0007669"/>
    <property type="project" value="TreeGrafter"/>
</dbReference>
<dbReference type="SUPFAM" id="SSF53474">
    <property type="entry name" value="alpha/beta-Hydrolases"/>
    <property type="match status" value="2"/>
</dbReference>
<dbReference type="EnsemblMetazoa" id="Aqu2.1.38777_001">
    <property type="protein sequence ID" value="Aqu2.1.38777_001"/>
    <property type="gene ID" value="Aqu2.1.38777"/>
</dbReference>
<protein>
    <recommendedName>
        <fullName evidence="1">AB hydrolase-1 domain-containing protein</fullName>
    </recommendedName>
</protein>
<dbReference type="OrthoDB" id="19657at2759"/>
<proteinExistence type="predicted"/>
<organism evidence="2">
    <name type="scientific">Amphimedon queenslandica</name>
    <name type="common">Sponge</name>
    <dbReference type="NCBI Taxonomy" id="400682"/>
    <lineage>
        <taxon>Eukaryota</taxon>
        <taxon>Metazoa</taxon>
        <taxon>Porifera</taxon>
        <taxon>Demospongiae</taxon>
        <taxon>Heteroscleromorpha</taxon>
        <taxon>Haplosclerida</taxon>
        <taxon>Niphatidae</taxon>
        <taxon>Amphimedon</taxon>
    </lineage>
</organism>
<dbReference type="AlphaFoldDB" id="A0A1X7VH34"/>
<dbReference type="Pfam" id="PF00561">
    <property type="entry name" value="Abhydrolase_1"/>
    <property type="match status" value="2"/>
</dbReference>